<evidence type="ECO:0000256" key="1">
    <source>
        <dbReference type="ARBA" id="ARBA00022801"/>
    </source>
</evidence>
<dbReference type="SUPFAM" id="SSF53474">
    <property type="entry name" value="alpha/beta-Hydrolases"/>
    <property type="match status" value="1"/>
</dbReference>
<dbReference type="InterPro" id="IPR022742">
    <property type="entry name" value="Hydrolase_4"/>
</dbReference>
<dbReference type="GO" id="GO:0016020">
    <property type="term" value="C:membrane"/>
    <property type="evidence" value="ECO:0007669"/>
    <property type="project" value="TreeGrafter"/>
</dbReference>
<dbReference type="Pfam" id="PF12146">
    <property type="entry name" value="Hydrolase_4"/>
    <property type="match status" value="1"/>
</dbReference>
<dbReference type="PANTHER" id="PTHR43798:SF31">
    <property type="entry name" value="AB HYDROLASE SUPERFAMILY PROTEIN YCLE"/>
    <property type="match status" value="1"/>
</dbReference>
<accession>A0A0K1PPU6</accession>
<evidence type="ECO:0000313" key="4">
    <source>
        <dbReference type="EMBL" id="AKU95548.1"/>
    </source>
</evidence>
<dbReference type="PANTHER" id="PTHR43798">
    <property type="entry name" value="MONOACYLGLYCEROL LIPASE"/>
    <property type="match status" value="1"/>
</dbReference>
<reference evidence="4 5" key="1">
    <citation type="submission" date="2015-08" db="EMBL/GenBank/DDBJ databases">
        <authorList>
            <person name="Babu N.S."/>
            <person name="Beckwith C.J."/>
            <person name="Beseler K.G."/>
            <person name="Brison A."/>
            <person name="Carone J.V."/>
            <person name="Caskin T.P."/>
            <person name="Diamond M."/>
            <person name="Durham M.E."/>
            <person name="Foxe J.M."/>
            <person name="Go M."/>
            <person name="Henderson B.A."/>
            <person name="Jones I.B."/>
            <person name="McGettigan J.A."/>
            <person name="Micheletti S.J."/>
            <person name="Nasrallah M.E."/>
            <person name="Ortiz D."/>
            <person name="Piller C.R."/>
            <person name="Privatt S.R."/>
            <person name="Schneider S.L."/>
            <person name="Sharp S."/>
            <person name="Smith T.C."/>
            <person name="Stanton J.D."/>
            <person name="Ullery H.E."/>
            <person name="Wilson R.J."/>
            <person name="Serrano M.G."/>
            <person name="Buck G."/>
            <person name="Lee V."/>
            <person name="Wang Y."/>
            <person name="Carvalho R."/>
            <person name="Voegtly L."/>
            <person name="Shi R."/>
            <person name="Duckworth R."/>
            <person name="Johnson A."/>
            <person name="Loviza R."/>
            <person name="Walstead R."/>
            <person name="Shah Z."/>
            <person name="Kiflezghi M."/>
            <person name="Wade K."/>
            <person name="Ball S.L."/>
            <person name="Bradley K.W."/>
            <person name="Asai D.J."/>
            <person name="Bowman C.A."/>
            <person name="Russell D.A."/>
            <person name="Pope W.H."/>
            <person name="Jacobs-Sera D."/>
            <person name="Hendrix R.W."/>
            <person name="Hatfull G.F."/>
        </authorList>
    </citation>
    <scope>NUCLEOTIDE SEQUENCE [LARGE SCALE GENOMIC DNA]</scope>
    <source>
        <strain evidence="4 5">DSM 27648</strain>
    </source>
</reference>
<dbReference type="AlphaFoldDB" id="A0A0K1PPU6"/>
<protein>
    <recommendedName>
        <fullName evidence="3">Serine aminopeptidase S33 domain-containing protein</fullName>
    </recommendedName>
</protein>
<gene>
    <name evidence="4" type="ORF">AKJ09_02212</name>
</gene>
<dbReference type="KEGG" id="llu:AKJ09_02212"/>
<evidence type="ECO:0000256" key="2">
    <source>
        <dbReference type="SAM" id="SignalP"/>
    </source>
</evidence>
<dbReference type="GO" id="GO:0016787">
    <property type="term" value="F:hydrolase activity"/>
    <property type="evidence" value="ECO:0007669"/>
    <property type="project" value="UniProtKB-KW"/>
</dbReference>
<feature type="chain" id="PRO_5005465810" description="Serine aminopeptidase S33 domain-containing protein" evidence="2">
    <location>
        <begin position="20"/>
        <end position="347"/>
    </location>
</feature>
<evidence type="ECO:0000259" key="3">
    <source>
        <dbReference type="Pfam" id="PF12146"/>
    </source>
</evidence>
<name>A0A0K1PPU6_9BACT</name>
<keyword evidence="1" id="KW-0378">Hydrolase</keyword>
<feature type="domain" description="Serine aminopeptidase S33" evidence="3">
    <location>
        <begin position="103"/>
        <end position="316"/>
    </location>
</feature>
<keyword evidence="5" id="KW-1185">Reference proteome</keyword>
<dbReference type="EMBL" id="CP012333">
    <property type="protein sequence ID" value="AKU95548.1"/>
    <property type="molecule type" value="Genomic_DNA"/>
</dbReference>
<keyword evidence="2" id="KW-0732">Signal</keyword>
<proteinExistence type="predicted"/>
<dbReference type="STRING" id="1391654.AKJ09_02212"/>
<sequence>MRSPRGVLLFVSLMASVFAYSSHESTATAGGDDWDDDSDCDGVDVREMNFPVSLSDGHQYRVAGYAYTSRHVKHRTVQLLVHGATYNHSYWDGPELGKKDYSYAREMAKRGYLVIAIDQLGTGHSDKPDGDFFSLQEAASSLHQVAGQVRSWAGPRSKLAFVGHSNGSVTSIYTQGTYGDADLLITTGWVHGFRGLPVDPSDPEIQGAVATPYINFRGPKRDALMYFTPKTDAAMISYDDAHLTDTMPRHQFFDLIGIHGEIAALGPGGMTTSTRSQQVRVPTLVQVGERDDAIAPPTAGPPSEAAFYPNVRDLTVHKLSQIGHCVNLHVNHKESWKDIDRWISAHD</sequence>
<feature type="signal peptide" evidence="2">
    <location>
        <begin position="1"/>
        <end position="19"/>
    </location>
</feature>
<dbReference type="InterPro" id="IPR029058">
    <property type="entry name" value="AB_hydrolase_fold"/>
</dbReference>
<dbReference type="OrthoDB" id="5524362at2"/>
<dbReference type="InterPro" id="IPR050266">
    <property type="entry name" value="AB_hydrolase_sf"/>
</dbReference>
<dbReference type="Proteomes" id="UP000064967">
    <property type="component" value="Chromosome"/>
</dbReference>
<organism evidence="4 5">
    <name type="scientific">Labilithrix luteola</name>
    <dbReference type="NCBI Taxonomy" id="1391654"/>
    <lineage>
        <taxon>Bacteria</taxon>
        <taxon>Pseudomonadati</taxon>
        <taxon>Myxococcota</taxon>
        <taxon>Polyangia</taxon>
        <taxon>Polyangiales</taxon>
        <taxon>Labilitrichaceae</taxon>
        <taxon>Labilithrix</taxon>
    </lineage>
</organism>
<evidence type="ECO:0000313" key="5">
    <source>
        <dbReference type="Proteomes" id="UP000064967"/>
    </source>
</evidence>
<dbReference type="RefSeq" id="WP_146646980.1">
    <property type="nucleotide sequence ID" value="NZ_CP012333.1"/>
</dbReference>
<dbReference type="Gene3D" id="3.40.50.1820">
    <property type="entry name" value="alpha/beta hydrolase"/>
    <property type="match status" value="1"/>
</dbReference>